<keyword evidence="3 14" id="KW-0813">Transport</keyword>
<gene>
    <name evidence="21" type="ORF">BVH74_04045</name>
</gene>
<evidence type="ECO:0000256" key="8">
    <source>
        <dbReference type="ARBA" id="ARBA00023004"/>
    </source>
</evidence>
<evidence type="ECO:0000256" key="10">
    <source>
        <dbReference type="ARBA" id="ARBA00023077"/>
    </source>
</evidence>
<feature type="signal peptide" evidence="18">
    <location>
        <begin position="1"/>
        <end position="19"/>
    </location>
</feature>
<evidence type="ECO:0000256" key="17">
    <source>
        <dbReference type="SAM" id="MobiDB-lite"/>
    </source>
</evidence>
<keyword evidence="5" id="KW-0410">Iron transport</keyword>
<sequence>MKPEYFAILLASASGLALADHAPLELPSSTITGTEAQSSGLNLDQPISTGSRLGLTPRENPASVSVADSVKIERIGARDFQEIANSLPGVNAAAPPGHGGNVAYRGFNGSQVNQLFNGISLQYNSANRPVDSWIYDRAELIGGPSSFAHGSGSVGGTLNYVTKLANRGANTSETRLRYARFDRHELAVGSNQALNDDPGARHYLRLDASRSASNGYIDRQEREANSLAFSLLSDLTPQLSHTLALEYLEEWEDSPYWGTPTLNPRQGKLRIDRRTRFNNYNVADGRYEQRVRWLRSITEYQLAPGSSLRNTFYHYRGQRDYRNLEVYRYTPDNSAVERSAAYMQRHSQELTGNRLEWLTHSHLGPLPSDWALGADFSRNRQTRFPLSVNALLDSVDPNGFDPGSFDDIPGISRGWNKDRSNRVETRALFAENRLQLRPDLALVSGLRYDHIDLRVINHRTVSATDPARFNRRWDAFTGRLGLVWDLTDQAMLYVQYSTSAEPPGGTLTSASFTQVSDFDLSTGEQWEVGSKLDFLDGRASATVALYRIVRRDFPVADPNNPGSTVPVGQQTSEGIELGASFKLTERLLLEGNLGWVDARFDDFNERSGSDIISRKGKTPSNIPKQVANLWLTQDFNRHWQGGLDARYVSSVYANHANTQWVPSYTLYGAFLRYRFDSGSDLTLRARNLTDEQYARFIHQSNGQYYLGEPRDLELTAHVRF</sequence>
<evidence type="ECO:0000313" key="22">
    <source>
        <dbReference type="Proteomes" id="UP000243488"/>
    </source>
</evidence>
<dbReference type="PANTHER" id="PTHR32552:SF84">
    <property type="entry name" value="TONB-DEPENDENT RECEPTOR-RELATED"/>
    <property type="match status" value="1"/>
</dbReference>
<proteinExistence type="inferred from homology"/>
<dbReference type="CDD" id="cd01347">
    <property type="entry name" value="ligand_gated_channel"/>
    <property type="match status" value="1"/>
</dbReference>
<dbReference type="AlphaFoldDB" id="A0A1V0B207"/>
<keyword evidence="13 14" id="KW-0998">Cell outer membrane</keyword>
<dbReference type="InterPro" id="IPR039426">
    <property type="entry name" value="TonB-dep_rcpt-like"/>
</dbReference>
<dbReference type="InterPro" id="IPR000531">
    <property type="entry name" value="Beta-barrel_TonB"/>
</dbReference>
<evidence type="ECO:0000256" key="4">
    <source>
        <dbReference type="ARBA" id="ARBA00022452"/>
    </source>
</evidence>
<evidence type="ECO:0000256" key="7">
    <source>
        <dbReference type="ARBA" id="ARBA00022729"/>
    </source>
</evidence>
<dbReference type="GO" id="GO:0015344">
    <property type="term" value="F:siderophore uptake transmembrane transporter activity"/>
    <property type="evidence" value="ECO:0007669"/>
    <property type="project" value="TreeGrafter"/>
</dbReference>
<evidence type="ECO:0000256" key="9">
    <source>
        <dbReference type="ARBA" id="ARBA00023065"/>
    </source>
</evidence>
<keyword evidence="9" id="KW-0406">Ion transport</keyword>
<accession>A0A1V0B207</accession>
<evidence type="ECO:0000256" key="18">
    <source>
        <dbReference type="SAM" id="SignalP"/>
    </source>
</evidence>
<feature type="compositionally biased region" description="Polar residues" evidence="17">
    <location>
        <begin position="29"/>
        <end position="51"/>
    </location>
</feature>
<evidence type="ECO:0000256" key="1">
    <source>
        <dbReference type="ARBA" id="ARBA00004571"/>
    </source>
</evidence>
<keyword evidence="6 14" id="KW-0812">Transmembrane</keyword>
<dbReference type="GO" id="GO:0015891">
    <property type="term" value="P:siderophore transport"/>
    <property type="evidence" value="ECO:0007669"/>
    <property type="project" value="InterPro"/>
</dbReference>
<evidence type="ECO:0000256" key="5">
    <source>
        <dbReference type="ARBA" id="ARBA00022496"/>
    </source>
</evidence>
<evidence type="ECO:0000259" key="19">
    <source>
        <dbReference type="Pfam" id="PF00593"/>
    </source>
</evidence>
<evidence type="ECO:0000256" key="14">
    <source>
        <dbReference type="PROSITE-ProRule" id="PRU01360"/>
    </source>
</evidence>
<dbReference type="EMBL" id="CP020100">
    <property type="protein sequence ID" value="AQZ93973.1"/>
    <property type="molecule type" value="Genomic_DNA"/>
</dbReference>
<keyword evidence="12 21" id="KW-0675">Receptor</keyword>
<evidence type="ECO:0000259" key="20">
    <source>
        <dbReference type="Pfam" id="PF07715"/>
    </source>
</evidence>
<keyword evidence="8" id="KW-0408">Iron</keyword>
<keyword evidence="7 18" id="KW-0732">Signal</keyword>
<evidence type="ECO:0000256" key="11">
    <source>
        <dbReference type="ARBA" id="ARBA00023136"/>
    </source>
</evidence>
<dbReference type="GO" id="GO:0038023">
    <property type="term" value="F:signaling receptor activity"/>
    <property type="evidence" value="ECO:0007669"/>
    <property type="project" value="InterPro"/>
</dbReference>
<protein>
    <submittedName>
        <fullName evidence="21">TonB-dependent siderophore receptor</fullName>
    </submittedName>
</protein>
<evidence type="ECO:0000256" key="2">
    <source>
        <dbReference type="ARBA" id="ARBA00009810"/>
    </source>
</evidence>
<comment type="subcellular location">
    <subcellularLocation>
        <location evidence="1 14">Cell outer membrane</location>
        <topology evidence="1 14">Multi-pass membrane protein</topology>
    </subcellularLocation>
</comment>
<feature type="region of interest" description="Disordered" evidence="17">
    <location>
        <begin position="29"/>
        <end position="60"/>
    </location>
</feature>
<comment type="similarity">
    <text evidence="2 14 16">Belongs to the TonB-dependent receptor family.</text>
</comment>
<dbReference type="InterPro" id="IPR012910">
    <property type="entry name" value="Plug_dom"/>
</dbReference>
<evidence type="ECO:0000256" key="15">
    <source>
        <dbReference type="PROSITE-ProRule" id="PRU10144"/>
    </source>
</evidence>
<keyword evidence="22" id="KW-1185">Reference proteome</keyword>
<keyword evidence="4 14" id="KW-1134">Transmembrane beta strand</keyword>
<dbReference type="KEGG" id="ppha:BVH74_04045"/>
<name>A0A1V0B207_9GAMM</name>
<dbReference type="Pfam" id="PF00593">
    <property type="entry name" value="TonB_dep_Rec_b-barrel"/>
    <property type="match status" value="1"/>
</dbReference>
<keyword evidence="10 16" id="KW-0798">TonB box</keyword>
<dbReference type="Gene3D" id="2.170.130.10">
    <property type="entry name" value="TonB-dependent receptor, plug domain"/>
    <property type="match status" value="1"/>
</dbReference>
<evidence type="ECO:0000256" key="12">
    <source>
        <dbReference type="ARBA" id="ARBA00023170"/>
    </source>
</evidence>
<dbReference type="Gene3D" id="2.40.170.20">
    <property type="entry name" value="TonB-dependent receptor, beta-barrel domain"/>
    <property type="match status" value="1"/>
</dbReference>
<dbReference type="STRING" id="1931241.BVH74_04045"/>
<dbReference type="SUPFAM" id="SSF56935">
    <property type="entry name" value="Porins"/>
    <property type="match status" value="1"/>
</dbReference>
<organism evidence="21 22">
    <name type="scientific">Halopseudomonas phragmitis</name>
    <dbReference type="NCBI Taxonomy" id="1931241"/>
    <lineage>
        <taxon>Bacteria</taxon>
        <taxon>Pseudomonadati</taxon>
        <taxon>Pseudomonadota</taxon>
        <taxon>Gammaproteobacteria</taxon>
        <taxon>Pseudomonadales</taxon>
        <taxon>Pseudomonadaceae</taxon>
        <taxon>Halopseudomonas</taxon>
    </lineage>
</organism>
<dbReference type="InterPro" id="IPR037066">
    <property type="entry name" value="Plug_dom_sf"/>
</dbReference>
<keyword evidence="11 14" id="KW-0472">Membrane</keyword>
<dbReference type="PANTHER" id="PTHR32552">
    <property type="entry name" value="FERRICHROME IRON RECEPTOR-RELATED"/>
    <property type="match status" value="1"/>
</dbReference>
<feature type="domain" description="TonB-dependent receptor-like beta-barrel" evidence="19">
    <location>
        <begin position="273"/>
        <end position="688"/>
    </location>
</feature>
<dbReference type="Proteomes" id="UP000243488">
    <property type="component" value="Chromosome"/>
</dbReference>
<evidence type="ECO:0000256" key="3">
    <source>
        <dbReference type="ARBA" id="ARBA00022448"/>
    </source>
</evidence>
<feature type="domain" description="TonB-dependent receptor plug" evidence="20">
    <location>
        <begin position="57"/>
        <end position="157"/>
    </location>
</feature>
<dbReference type="Pfam" id="PF07715">
    <property type="entry name" value="Plug"/>
    <property type="match status" value="1"/>
</dbReference>
<evidence type="ECO:0000313" key="21">
    <source>
        <dbReference type="EMBL" id="AQZ93973.1"/>
    </source>
</evidence>
<evidence type="ECO:0000256" key="6">
    <source>
        <dbReference type="ARBA" id="ARBA00022692"/>
    </source>
</evidence>
<evidence type="ECO:0000256" key="16">
    <source>
        <dbReference type="RuleBase" id="RU003357"/>
    </source>
</evidence>
<dbReference type="GO" id="GO:0009279">
    <property type="term" value="C:cell outer membrane"/>
    <property type="evidence" value="ECO:0007669"/>
    <property type="project" value="UniProtKB-SubCell"/>
</dbReference>
<dbReference type="PROSITE" id="PS52016">
    <property type="entry name" value="TONB_DEPENDENT_REC_3"/>
    <property type="match status" value="1"/>
</dbReference>
<dbReference type="InterPro" id="IPR036942">
    <property type="entry name" value="Beta-barrel_TonB_sf"/>
</dbReference>
<feature type="chain" id="PRO_5012075492" evidence="18">
    <location>
        <begin position="20"/>
        <end position="720"/>
    </location>
</feature>
<dbReference type="InterPro" id="IPR010917">
    <property type="entry name" value="TonB_rcpt_CS"/>
</dbReference>
<evidence type="ECO:0000256" key="13">
    <source>
        <dbReference type="ARBA" id="ARBA00023237"/>
    </source>
</evidence>
<feature type="short sequence motif" description="TonB C-terminal box" evidence="15">
    <location>
        <begin position="703"/>
        <end position="720"/>
    </location>
</feature>
<dbReference type="InterPro" id="IPR010105">
    <property type="entry name" value="TonB_sidphr_rcpt"/>
</dbReference>
<dbReference type="NCBIfam" id="TIGR01783">
    <property type="entry name" value="TonB-siderophor"/>
    <property type="match status" value="1"/>
</dbReference>
<reference evidence="21 22" key="1">
    <citation type="submission" date="2017-03" db="EMBL/GenBank/DDBJ databases">
        <title>Complete genome sequence of the novel DNRA strain Pseudomonas sp. S-6-2 isolated from Chinese polluted river sediment. Journal of Biotechnology.</title>
        <authorList>
            <person name="Li J."/>
            <person name="Xiang F."/>
            <person name="Wang L."/>
            <person name="Xi L."/>
            <person name="Liu J."/>
        </authorList>
    </citation>
    <scope>NUCLEOTIDE SEQUENCE [LARGE SCALE GENOMIC DNA]</scope>
    <source>
        <strain evidence="21 22">S-6-2</strain>
    </source>
</reference>
<dbReference type="RefSeq" id="WP_080048828.1">
    <property type="nucleotide sequence ID" value="NZ_CP020100.1"/>
</dbReference>
<dbReference type="PROSITE" id="PS01156">
    <property type="entry name" value="TONB_DEPENDENT_REC_2"/>
    <property type="match status" value="1"/>
</dbReference>